<organism evidence="1 2">
    <name type="scientific">Flavobacterium kingsejongi</name>
    <dbReference type="NCBI Taxonomy" id="1678728"/>
    <lineage>
        <taxon>Bacteria</taxon>
        <taxon>Pseudomonadati</taxon>
        <taxon>Bacteroidota</taxon>
        <taxon>Flavobacteriia</taxon>
        <taxon>Flavobacteriales</taxon>
        <taxon>Flavobacteriaceae</taxon>
        <taxon>Flavobacterium</taxon>
    </lineage>
</organism>
<keyword evidence="2" id="KW-1185">Reference proteome</keyword>
<dbReference type="RefSeq" id="WP_108736456.1">
    <property type="nucleotide sequence ID" value="NZ_CP020919.1"/>
</dbReference>
<name>A0A2S1LMB4_9FLAO</name>
<dbReference type="AlphaFoldDB" id="A0A2S1LMB4"/>
<dbReference type="KEGG" id="fki:FK004_06085"/>
<proteinExistence type="predicted"/>
<dbReference type="EMBL" id="CP020919">
    <property type="protein sequence ID" value="AWG24828.1"/>
    <property type="molecule type" value="Genomic_DNA"/>
</dbReference>
<dbReference type="Proteomes" id="UP000244677">
    <property type="component" value="Chromosome"/>
</dbReference>
<sequence length="97" mass="11057">MPTDLKLTQDLDIEIINGDFMIGESSYQHQKTLILSDKGEFKEYPMRGVAARRYLEDGKPDDLAREIRQEYVIDGMLVNTLKIGNGGQIEVDAFYTL</sequence>
<evidence type="ECO:0000313" key="2">
    <source>
        <dbReference type="Proteomes" id="UP000244677"/>
    </source>
</evidence>
<evidence type="ECO:0008006" key="3">
    <source>
        <dbReference type="Google" id="ProtNLM"/>
    </source>
</evidence>
<accession>A0A2S1LMB4</accession>
<gene>
    <name evidence="1" type="ORF">FK004_06085</name>
</gene>
<evidence type="ECO:0000313" key="1">
    <source>
        <dbReference type="EMBL" id="AWG24828.1"/>
    </source>
</evidence>
<dbReference type="OrthoDB" id="799440at2"/>
<protein>
    <recommendedName>
        <fullName evidence="3">Oxidase</fullName>
    </recommendedName>
</protein>
<reference evidence="1 2" key="1">
    <citation type="submission" date="2017-04" db="EMBL/GenBank/DDBJ databases">
        <title>Complete genome sequence of Flavobacterium kingsejong AJ004.</title>
        <authorList>
            <person name="Lee P.C."/>
        </authorList>
    </citation>
    <scope>NUCLEOTIDE SEQUENCE [LARGE SCALE GENOMIC DNA]</scope>
    <source>
        <strain evidence="1 2">AJ004</strain>
    </source>
</reference>